<feature type="transmembrane region" description="Helical" evidence="6">
    <location>
        <begin position="14"/>
        <end position="37"/>
    </location>
</feature>
<name>G8BPH9_TETPH</name>
<dbReference type="SMART" id="SM00563">
    <property type="entry name" value="PlsC"/>
    <property type="match status" value="1"/>
</dbReference>
<keyword evidence="6" id="KW-1133">Transmembrane helix</keyword>
<keyword evidence="4" id="KW-0444">Lipid biosynthesis</keyword>
<sequence length="327" mass="36338">MGFINKIKFYYKSFLSFIVVSCSSVVGVFASIILSIVGKKYIAQWATARFFYYMYRTLLGIDVKVTSPQNLENLPCIFVSNHQSALDIMVIGKCFPRNCTVTAKKSLKYVPFLGWYMSLSGTLFLDRKNGASSIVAMKNSLFNVLVQKRALWVFPEGTRCSSEQLEMLPFKKGAFHMAQQGKIPIVPVVVSNTSNLFNKKHSIFNRGNIVVKVLDPISTQDLKSEEVADFANKVQEKMLKELKELGFCETSASIKRTDTTTTEAADDPPETDENEEVEEVSTSNTSPEPPVSEGTEATVVEDKVSQLKSASENSFSTVGNDDSDDTK</sequence>
<evidence type="ECO:0000256" key="1">
    <source>
        <dbReference type="ARBA" id="ARBA00008655"/>
    </source>
</evidence>
<protein>
    <recommendedName>
        <fullName evidence="4">1-acyl-sn-glycerol-3-phosphate acyltransferase</fullName>
        <ecNumber evidence="4">2.3.1.51</ecNumber>
    </recommendedName>
</protein>
<keyword evidence="9" id="KW-1185">Reference proteome</keyword>
<dbReference type="SUPFAM" id="SSF69593">
    <property type="entry name" value="Glycerol-3-phosphate (1)-acyltransferase"/>
    <property type="match status" value="1"/>
</dbReference>
<keyword evidence="6" id="KW-0472">Membrane</keyword>
<dbReference type="GO" id="GO:0005783">
    <property type="term" value="C:endoplasmic reticulum"/>
    <property type="evidence" value="ECO:0007669"/>
    <property type="project" value="TreeGrafter"/>
</dbReference>
<dbReference type="GO" id="GO:0006654">
    <property type="term" value="P:phosphatidic acid biosynthetic process"/>
    <property type="evidence" value="ECO:0007669"/>
    <property type="project" value="TreeGrafter"/>
</dbReference>
<dbReference type="OMA" id="LLYQWSM"/>
<evidence type="ECO:0000256" key="6">
    <source>
        <dbReference type="SAM" id="Phobius"/>
    </source>
</evidence>
<evidence type="ECO:0000313" key="9">
    <source>
        <dbReference type="Proteomes" id="UP000005666"/>
    </source>
</evidence>
<dbReference type="OrthoDB" id="202234at2759"/>
<dbReference type="KEGG" id="tpf:TPHA_0B02370"/>
<reference evidence="8 9" key="1">
    <citation type="journal article" date="2011" name="Proc. Natl. Acad. Sci. U.S.A.">
        <title>Evolutionary erosion of yeast sex chromosomes by mating-type switching accidents.</title>
        <authorList>
            <person name="Gordon J.L."/>
            <person name="Armisen D."/>
            <person name="Proux-Wera E."/>
            <person name="Oheigeartaigh S.S."/>
            <person name="Byrne K.P."/>
            <person name="Wolfe K.H."/>
        </authorList>
    </citation>
    <scope>NUCLEOTIDE SEQUENCE [LARGE SCALE GENOMIC DNA]</scope>
    <source>
        <strain evidence="9">ATCC 24235 / CBS 4417 / NBRC 1672 / NRRL Y-8282 / UCD 70-5</strain>
    </source>
</reference>
<gene>
    <name evidence="8" type="primary">TPHA0B02370</name>
    <name evidence="8" type="ordered locus">TPHA_0B02370</name>
</gene>
<dbReference type="PANTHER" id="PTHR10434">
    <property type="entry name" value="1-ACYL-SN-GLYCEROL-3-PHOSPHATE ACYLTRANSFERASE"/>
    <property type="match status" value="1"/>
</dbReference>
<feature type="region of interest" description="Disordered" evidence="5">
    <location>
        <begin position="254"/>
        <end position="327"/>
    </location>
</feature>
<dbReference type="EC" id="2.3.1.51" evidence="4"/>
<dbReference type="Proteomes" id="UP000005666">
    <property type="component" value="Chromosome 2"/>
</dbReference>
<keyword evidence="4" id="KW-0594">Phospholipid biosynthesis</keyword>
<feature type="domain" description="Phospholipid/glycerol acyltransferase" evidence="7">
    <location>
        <begin position="76"/>
        <end position="193"/>
    </location>
</feature>
<evidence type="ECO:0000256" key="5">
    <source>
        <dbReference type="SAM" id="MobiDB-lite"/>
    </source>
</evidence>
<dbReference type="InterPro" id="IPR002123">
    <property type="entry name" value="Plipid/glycerol_acylTrfase"/>
</dbReference>
<dbReference type="GeneID" id="11535027"/>
<dbReference type="GO" id="GO:0016020">
    <property type="term" value="C:membrane"/>
    <property type="evidence" value="ECO:0007669"/>
    <property type="project" value="InterPro"/>
</dbReference>
<keyword evidence="2 4" id="KW-0808">Transferase</keyword>
<proteinExistence type="inferred from homology"/>
<evidence type="ECO:0000259" key="7">
    <source>
        <dbReference type="SMART" id="SM00563"/>
    </source>
</evidence>
<keyword evidence="4" id="KW-1208">Phospholipid metabolism</keyword>
<dbReference type="AlphaFoldDB" id="G8BPH9"/>
<comment type="catalytic activity">
    <reaction evidence="4">
        <text>a 1-acyl-sn-glycero-3-phosphate + an acyl-CoA = a 1,2-diacyl-sn-glycero-3-phosphate + CoA</text>
        <dbReference type="Rhea" id="RHEA:19709"/>
        <dbReference type="ChEBI" id="CHEBI:57287"/>
        <dbReference type="ChEBI" id="CHEBI:57970"/>
        <dbReference type="ChEBI" id="CHEBI:58342"/>
        <dbReference type="ChEBI" id="CHEBI:58608"/>
        <dbReference type="EC" id="2.3.1.51"/>
    </reaction>
</comment>
<keyword evidence="6" id="KW-0812">Transmembrane</keyword>
<evidence type="ECO:0000256" key="3">
    <source>
        <dbReference type="ARBA" id="ARBA00023315"/>
    </source>
</evidence>
<dbReference type="PANTHER" id="PTHR10434:SF11">
    <property type="entry name" value="1-ACYL-SN-GLYCEROL-3-PHOSPHATE ACYLTRANSFERASE"/>
    <property type="match status" value="1"/>
</dbReference>
<accession>G8BPH9</accession>
<feature type="compositionally biased region" description="Acidic residues" evidence="5">
    <location>
        <begin position="264"/>
        <end position="279"/>
    </location>
</feature>
<dbReference type="NCBIfam" id="TIGR00530">
    <property type="entry name" value="AGP_acyltrn"/>
    <property type="match status" value="1"/>
</dbReference>
<feature type="compositionally biased region" description="Polar residues" evidence="5">
    <location>
        <begin position="306"/>
        <end position="320"/>
    </location>
</feature>
<organism evidence="8 9">
    <name type="scientific">Tetrapisispora phaffii (strain ATCC 24235 / CBS 4417 / NBRC 1672 / NRRL Y-8282 / UCD 70-5)</name>
    <name type="common">Yeast</name>
    <name type="synonym">Fabospora phaffii</name>
    <dbReference type="NCBI Taxonomy" id="1071381"/>
    <lineage>
        <taxon>Eukaryota</taxon>
        <taxon>Fungi</taxon>
        <taxon>Dikarya</taxon>
        <taxon>Ascomycota</taxon>
        <taxon>Saccharomycotina</taxon>
        <taxon>Saccharomycetes</taxon>
        <taxon>Saccharomycetales</taxon>
        <taxon>Saccharomycetaceae</taxon>
        <taxon>Tetrapisispora</taxon>
    </lineage>
</organism>
<dbReference type="RefSeq" id="XP_003684344.1">
    <property type="nucleotide sequence ID" value="XM_003684296.1"/>
</dbReference>
<comment type="domain">
    <text evidence="4">The HXXXXD motif is essential for acyltransferase activity and may constitute the binding site for the phosphate moiety of the glycerol-3-phosphate.</text>
</comment>
<dbReference type="Pfam" id="PF01553">
    <property type="entry name" value="Acyltransferase"/>
    <property type="match status" value="1"/>
</dbReference>
<dbReference type="CDD" id="cd07989">
    <property type="entry name" value="LPLAT_AGPAT-like"/>
    <property type="match status" value="1"/>
</dbReference>
<dbReference type="EMBL" id="HE612857">
    <property type="protein sequence ID" value="CCE61910.1"/>
    <property type="molecule type" value="Genomic_DNA"/>
</dbReference>
<dbReference type="InterPro" id="IPR004552">
    <property type="entry name" value="AGP_acyltrans"/>
</dbReference>
<comment type="similarity">
    <text evidence="1 4">Belongs to the 1-acyl-sn-glycerol-3-phosphate acyltransferase family.</text>
</comment>
<keyword evidence="4" id="KW-0443">Lipid metabolism</keyword>
<evidence type="ECO:0000256" key="2">
    <source>
        <dbReference type="ARBA" id="ARBA00022679"/>
    </source>
</evidence>
<dbReference type="HOGENOM" id="CLU_027938_10_0_1"/>
<dbReference type="eggNOG" id="KOG2848">
    <property type="taxonomic scope" value="Eukaryota"/>
</dbReference>
<dbReference type="STRING" id="1071381.G8BPH9"/>
<evidence type="ECO:0000256" key="4">
    <source>
        <dbReference type="RuleBase" id="RU361267"/>
    </source>
</evidence>
<dbReference type="GO" id="GO:0003841">
    <property type="term" value="F:1-acylglycerol-3-phosphate O-acyltransferase activity"/>
    <property type="evidence" value="ECO:0007669"/>
    <property type="project" value="UniProtKB-UniRule"/>
</dbReference>
<keyword evidence="3 4" id="KW-0012">Acyltransferase</keyword>
<evidence type="ECO:0000313" key="8">
    <source>
        <dbReference type="EMBL" id="CCE61910.1"/>
    </source>
</evidence>